<evidence type="ECO:0000256" key="7">
    <source>
        <dbReference type="RuleBase" id="RU365090"/>
    </source>
</evidence>
<keyword evidence="7" id="KW-0460">Magnesium</keyword>
<name>N6W6N8_9ACTO</name>
<dbReference type="SMART" id="SM00852">
    <property type="entry name" value="MoCF_biosynth"/>
    <property type="match status" value="1"/>
</dbReference>
<dbReference type="InterPro" id="IPR036425">
    <property type="entry name" value="MoaB/Mog-like_dom_sf"/>
</dbReference>
<dbReference type="STRING" id="888050.HMPREF9004_1056"/>
<comment type="catalytic activity">
    <reaction evidence="6">
        <text>adenylyl-molybdopterin + molybdate = Mo-molybdopterin + AMP + H(+)</text>
        <dbReference type="Rhea" id="RHEA:35047"/>
        <dbReference type="ChEBI" id="CHEBI:15378"/>
        <dbReference type="ChEBI" id="CHEBI:36264"/>
        <dbReference type="ChEBI" id="CHEBI:62727"/>
        <dbReference type="ChEBI" id="CHEBI:71302"/>
        <dbReference type="ChEBI" id="CHEBI:456215"/>
        <dbReference type="EC" id="2.10.1.1"/>
    </reaction>
</comment>
<dbReference type="Pfam" id="PF00994">
    <property type="entry name" value="MoCF_biosynth"/>
    <property type="match status" value="1"/>
</dbReference>
<organism evidence="9 10">
    <name type="scientific">Schaalia cardiffensis F0333</name>
    <dbReference type="NCBI Taxonomy" id="888050"/>
    <lineage>
        <taxon>Bacteria</taxon>
        <taxon>Bacillati</taxon>
        <taxon>Actinomycetota</taxon>
        <taxon>Actinomycetes</taxon>
        <taxon>Actinomycetales</taxon>
        <taxon>Actinomycetaceae</taxon>
        <taxon>Schaalia</taxon>
    </lineage>
</organism>
<dbReference type="Proteomes" id="UP000013015">
    <property type="component" value="Unassembled WGS sequence"/>
</dbReference>
<dbReference type="HOGENOM" id="CLU_010186_7_0_11"/>
<reference evidence="9 10" key="1">
    <citation type="submission" date="2013-03" db="EMBL/GenBank/DDBJ databases">
        <title>Reference genome for the Human Microbiome Project.</title>
        <authorList>
            <person name="Aqrawi P."/>
            <person name="Ayvaz T."/>
            <person name="Bess C."/>
            <person name="Blankenburg K."/>
            <person name="Coyle M."/>
            <person name="Deng J."/>
            <person name="Forbes L."/>
            <person name="Fowler G."/>
            <person name="Francisco L."/>
            <person name="Fu Q."/>
            <person name="Gibbs R."/>
            <person name="Gross S."/>
            <person name="Gubbala S."/>
            <person name="Hale W."/>
            <person name="Hemphill L."/>
            <person name="Highlander S."/>
            <person name="Hirani K."/>
            <person name="Jackson L."/>
            <person name="Jakkamsetti A."/>
            <person name="Javaid M."/>
            <person name="Jayaseelan J.C."/>
            <person name="Jiang H."/>
            <person name="Joshi V."/>
            <person name="Korchina V."/>
            <person name="Kovar C."/>
            <person name="Lara F."/>
            <person name="Lee S."/>
            <person name="Liu Y."/>
            <person name="Mata R."/>
            <person name="Mathew T."/>
            <person name="Munidasa M."/>
            <person name="Muzny D."/>
            <person name="Nazareth L."/>
            <person name="Ngo R."/>
            <person name="Nguyen L."/>
            <person name="Nguyen N."/>
            <person name="Okwuonu G."/>
            <person name="Ongeri F."/>
            <person name="Palculict T."/>
            <person name="Patil S."/>
            <person name="Petrosino J."/>
            <person name="Pham C."/>
            <person name="Pham P."/>
            <person name="Pu L.-L."/>
            <person name="Qin X."/>
            <person name="Qu J."/>
            <person name="Reid J."/>
            <person name="Ross M."/>
            <person name="Ruth R."/>
            <person name="Saada N."/>
            <person name="San Lucas F."/>
            <person name="Santibanez J."/>
            <person name="Shang Y."/>
            <person name="Simmons D."/>
            <person name="Song X.-Z."/>
            <person name="Tang L.-Y."/>
            <person name="Thornton R."/>
            <person name="Warren J."/>
            <person name="Weissenberger G."/>
            <person name="Wilczek-Boney K."/>
            <person name="Worley K."/>
            <person name="Youmans B."/>
            <person name="Zhang J."/>
            <person name="Zhang L."/>
            <person name="Zhao Z."/>
            <person name="Zhou C."/>
            <person name="Zhu D."/>
            <person name="Zhu Y."/>
        </authorList>
    </citation>
    <scope>NUCLEOTIDE SEQUENCE [LARGE SCALE GENOMIC DNA]</scope>
    <source>
        <strain evidence="9 10">F0333</strain>
    </source>
</reference>
<dbReference type="Gene3D" id="3.40.980.10">
    <property type="entry name" value="MoaB/Mog-like domain"/>
    <property type="match status" value="1"/>
</dbReference>
<dbReference type="InterPro" id="IPR005110">
    <property type="entry name" value="MoeA_linker/N"/>
</dbReference>
<dbReference type="RefSeq" id="WP_005963112.1">
    <property type="nucleotide sequence ID" value="NZ_CP040505.1"/>
</dbReference>
<comment type="cofactor">
    <cofactor evidence="7">
        <name>Mg(2+)</name>
        <dbReference type="ChEBI" id="CHEBI:18420"/>
    </cofactor>
</comment>
<evidence type="ECO:0000256" key="4">
    <source>
        <dbReference type="ARBA" id="ARBA00022505"/>
    </source>
</evidence>
<keyword evidence="4 7" id="KW-0500">Molybdenum</keyword>
<dbReference type="GO" id="GO:0061599">
    <property type="term" value="F:molybdopterin molybdotransferase activity"/>
    <property type="evidence" value="ECO:0007669"/>
    <property type="project" value="UniProtKB-UniRule"/>
</dbReference>
<evidence type="ECO:0000256" key="2">
    <source>
        <dbReference type="ARBA" id="ARBA00005046"/>
    </source>
</evidence>
<keyword evidence="7" id="KW-0808">Transferase</keyword>
<dbReference type="GO" id="GO:0005829">
    <property type="term" value="C:cytosol"/>
    <property type="evidence" value="ECO:0007669"/>
    <property type="project" value="TreeGrafter"/>
</dbReference>
<dbReference type="Gene3D" id="2.40.340.10">
    <property type="entry name" value="MoeA, C-terminal, domain IV"/>
    <property type="match status" value="1"/>
</dbReference>
<comment type="function">
    <text evidence="1 7">Catalyzes the insertion of molybdate into adenylated molybdopterin with the concomitant release of AMP.</text>
</comment>
<dbReference type="PANTHER" id="PTHR10192:SF5">
    <property type="entry name" value="GEPHYRIN"/>
    <property type="match status" value="1"/>
</dbReference>
<dbReference type="OrthoDB" id="9804758at2"/>
<dbReference type="EMBL" id="AQHZ01000016">
    <property type="protein sequence ID" value="ENO18195.1"/>
    <property type="molecule type" value="Genomic_DNA"/>
</dbReference>
<proteinExistence type="inferred from homology"/>
<comment type="caution">
    <text evidence="9">The sequence shown here is derived from an EMBL/GenBank/DDBJ whole genome shotgun (WGS) entry which is preliminary data.</text>
</comment>
<evidence type="ECO:0000256" key="5">
    <source>
        <dbReference type="ARBA" id="ARBA00023150"/>
    </source>
</evidence>
<protein>
    <recommendedName>
        <fullName evidence="7">Molybdopterin molybdenumtransferase</fullName>
        <ecNumber evidence="7">2.10.1.1</ecNumber>
    </recommendedName>
</protein>
<dbReference type="InterPro" id="IPR036135">
    <property type="entry name" value="MoeA_linker/N_sf"/>
</dbReference>
<keyword evidence="5 7" id="KW-0501">Molybdenum cofactor biosynthesis</keyword>
<evidence type="ECO:0000313" key="9">
    <source>
        <dbReference type="EMBL" id="ENO18195.1"/>
    </source>
</evidence>
<dbReference type="InterPro" id="IPR036688">
    <property type="entry name" value="MoeA_C_domain_IV_sf"/>
</dbReference>
<evidence type="ECO:0000259" key="8">
    <source>
        <dbReference type="SMART" id="SM00852"/>
    </source>
</evidence>
<dbReference type="Pfam" id="PF03453">
    <property type="entry name" value="MoeA_N"/>
    <property type="match status" value="1"/>
</dbReference>
<dbReference type="Gene3D" id="2.170.190.11">
    <property type="entry name" value="Molybdopterin biosynthesis moea protein, domain 3"/>
    <property type="match status" value="1"/>
</dbReference>
<comment type="pathway">
    <text evidence="2 7">Cofactor biosynthesis; molybdopterin biosynthesis.</text>
</comment>
<dbReference type="InterPro" id="IPR038987">
    <property type="entry name" value="MoeA-like"/>
</dbReference>
<dbReference type="GO" id="GO:0046872">
    <property type="term" value="F:metal ion binding"/>
    <property type="evidence" value="ECO:0007669"/>
    <property type="project" value="UniProtKB-UniRule"/>
</dbReference>
<accession>N6W6N8</accession>
<dbReference type="CDD" id="cd00887">
    <property type="entry name" value="MoeA"/>
    <property type="match status" value="1"/>
</dbReference>
<dbReference type="SUPFAM" id="SSF53218">
    <property type="entry name" value="Molybdenum cofactor biosynthesis proteins"/>
    <property type="match status" value="1"/>
</dbReference>
<evidence type="ECO:0000313" key="10">
    <source>
        <dbReference type="Proteomes" id="UP000013015"/>
    </source>
</evidence>
<dbReference type="eggNOG" id="COG0303">
    <property type="taxonomic scope" value="Bacteria"/>
</dbReference>
<gene>
    <name evidence="9" type="primary">moeA2</name>
    <name evidence="9" type="ORF">HMPREF9004_1056</name>
</gene>
<dbReference type="PANTHER" id="PTHR10192">
    <property type="entry name" value="MOLYBDOPTERIN BIOSYNTHESIS PROTEIN"/>
    <property type="match status" value="1"/>
</dbReference>
<comment type="similarity">
    <text evidence="3 7">Belongs to the MoeA family.</text>
</comment>
<evidence type="ECO:0000256" key="6">
    <source>
        <dbReference type="ARBA" id="ARBA00047317"/>
    </source>
</evidence>
<dbReference type="EC" id="2.10.1.1" evidence="7"/>
<dbReference type="UniPathway" id="UPA00344"/>
<dbReference type="GO" id="GO:0006777">
    <property type="term" value="P:Mo-molybdopterin cofactor biosynthetic process"/>
    <property type="evidence" value="ECO:0007669"/>
    <property type="project" value="UniProtKB-UniRule"/>
</dbReference>
<dbReference type="InterPro" id="IPR001453">
    <property type="entry name" value="MoaB/Mog_dom"/>
</dbReference>
<keyword evidence="10" id="KW-1185">Reference proteome</keyword>
<keyword evidence="7" id="KW-0479">Metal-binding</keyword>
<dbReference type="Gene3D" id="3.90.105.10">
    <property type="entry name" value="Molybdopterin biosynthesis moea protein, domain 2"/>
    <property type="match status" value="1"/>
</dbReference>
<dbReference type="PATRIC" id="fig|888050.3.peg.1002"/>
<evidence type="ECO:0000256" key="3">
    <source>
        <dbReference type="ARBA" id="ARBA00010763"/>
    </source>
</evidence>
<dbReference type="AlphaFoldDB" id="N6W6N8"/>
<dbReference type="NCBIfam" id="NF045515">
    <property type="entry name" value="Glp_gephyrin"/>
    <property type="match status" value="1"/>
</dbReference>
<dbReference type="SUPFAM" id="SSF63882">
    <property type="entry name" value="MoeA N-terminal region -like"/>
    <property type="match status" value="1"/>
</dbReference>
<dbReference type="FunFam" id="2.170.190.11:FF:000001">
    <property type="entry name" value="Molybdopterin molybdenumtransferase"/>
    <property type="match status" value="1"/>
</dbReference>
<feature type="domain" description="MoaB/Mog" evidence="8">
    <location>
        <begin position="187"/>
        <end position="327"/>
    </location>
</feature>
<evidence type="ECO:0000256" key="1">
    <source>
        <dbReference type="ARBA" id="ARBA00002901"/>
    </source>
</evidence>
<sequence>MSHHASLSIDEHRALVEASCPMLDPVELPLEECIGAVAAADVRALVPVPAFTNSAMDGFALRAADLKAEGPTILPVTGDIPAGDTRENHLEPGTAWRIMTGAPVPEGADTVVKVEWTDHEAGVSCPPKQVQILTAPTPGANVRFTGEGVDCGDIVIPAGTPLSAGTIAAAASVGVDRLLVHPRPRVLVIATGAELVAPGQPLGPGRIHDSNGLMMAALASEAGAHVVGTFLCGDDPEEFTRLMDCAPEADLVITAGGVSQGAFEVVRRALADRGRFHHVAQQPGGPQGVGLLPVGASKKPTLVLCLPGNPVSVFVSFHVYVAGLIARLAGRVSDAPGATALRTLPGIAAKGWRSPAGKTQFVPVRPAVRASAQPSEAPVPAAGEPLRAGETLCAGETLRADGDAHRCGGELILVEPVHILGSGSHLTASLAVAEFLAVIGPEHESVAAGDTFELIPILGRNSLH</sequence>